<dbReference type="RefSeq" id="WP_261758667.1">
    <property type="nucleotide sequence ID" value="NZ_CP104562.2"/>
</dbReference>
<sequence length="125" mass="13503">MKISLGVAKKLILENEWDLGQLMKLVDMTSPAVETDQPGLPKIVYDVSAYDDSAAEMALALQLSGKVTTIGQSHVGRLLNSPEFLYAVQAALKLELLGDRHAEPTAKQMEGLVAVSDQWLHGSGK</sequence>
<proteinExistence type="predicted"/>
<organism evidence="1 2">
    <name type="scientific">Roseateles amylovorans</name>
    <dbReference type="NCBI Taxonomy" id="2978473"/>
    <lineage>
        <taxon>Bacteria</taxon>
        <taxon>Pseudomonadati</taxon>
        <taxon>Pseudomonadota</taxon>
        <taxon>Betaproteobacteria</taxon>
        <taxon>Burkholderiales</taxon>
        <taxon>Sphaerotilaceae</taxon>
        <taxon>Roseateles</taxon>
    </lineage>
</organism>
<evidence type="ECO:0000313" key="2">
    <source>
        <dbReference type="Proteomes" id="UP001064933"/>
    </source>
</evidence>
<accession>A0ABY6B0A7</accession>
<evidence type="ECO:0000313" key="1">
    <source>
        <dbReference type="EMBL" id="UXH78836.1"/>
    </source>
</evidence>
<gene>
    <name evidence="1" type="ORF">N4261_02530</name>
</gene>
<dbReference type="Proteomes" id="UP001064933">
    <property type="component" value="Chromosome"/>
</dbReference>
<dbReference type="EMBL" id="CP104562">
    <property type="protein sequence ID" value="UXH78836.1"/>
    <property type="molecule type" value="Genomic_DNA"/>
</dbReference>
<name>A0ABY6B0A7_9BURK</name>
<protein>
    <submittedName>
        <fullName evidence="1">Uncharacterized protein</fullName>
    </submittedName>
</protein>
<reference evidence="1" key="1">
    <citation type="submission" date="2022-10" db="EMBL/GenBank/DDBJ databases">
        <title>Characterization and whole genome sequencing of a new Roseateles species, isolated from fresh water.</title>
        <authorList>
            <person name="Guliayeva D.Y."/>
            <person name="Akhremchuk A.E."/>
            <person name="Sikolenko M.A."/>
            <person name="Valentovich L.N."/>
            <person name="Sidarenka A.V."/>
        </authorList>
    </citation>
    <scope>NUCLEOTIDE SEQUENCE</scope>
    <source>
        <strain evidence="1">BIM B-1768</strain>
    </source>
</reference>
<keyword evidence="2" id="KW-1185">Reference proteome</keyword>